<organism evidence="1 2">
    <name type="scientific">Yinghuangia aomiensis</name>
    <dbReference type="NCBI Taxonomy" id="676205"/>
    <lineage>
        <taxon>Bacteria</taxon>
        <taxon>Bacillati</taxon>
        <taxon>Actinomycetota</taxon>
        <taxon>Actinomycetes</taxon>
        <taxon>Kitasatosporales</taxon>
        <taxon>Streptomycetaceae</taxon>
        <taxon>Yinghuangia</taxon>
    </lineage>
</organism>
<proteinExistence type="predicted"/>
<dbReference type="Proteomes" id="UP001500466">
    <property type="component" value="Unassembled WGS sequence"/>
</dbReference>
<accession>A0ABP9HTB5</accession>
<name>A0ABP9HTB5_9ACTN</name>
<reference evidence="2" key="1">
    <citation type="journal article" date="2019" name="Int. J. Syst. Evol. Microbiol.">
        <title>The Global Catalogue of Microorganisms (GCM) 10K type strain sequencing project: providing services to taxonomists for standard genome sequencing and annotation.</title>
        <authorList>
            <consortium name="The Broad Institute Genomics Platform"/>
            <consortium name="The Broad Institute Genome Sequencing Center for Infectious Disease"/>
            <person name="Wu L."/>
            <person name="Ma J."/>
        </authorList>
    </citation>
    <scope>NUCLEOTIDE SEQUENCE [LARGE SCALE GENOMIC DNA]</scope>
    <source>
        <strain evidence="2">JCM 17986</strain>
    </source>
</reference>
<dbReference type="Pfam" id="PF10977">
    <property type="entry name" value="DUF2797"/>
    <property type="match status" value="1"/>
</dbReference>
<evidence type="ECO:0000313" key="2">
    <source>
        <dbReference type="Proteomes" id="UP001500466"/>
    </source>
</evidence>
<sequence length="311" mass="32476">MTGPAPHVWRPAGVRWSHDGPALTWAAPGGAPPRVSPLRLGGTPSFRVGADRRCLGVRRGRRRIPCPDAAELPPSAHGGQCPACQALDRSSSVAADTVPDDPQPYRVYLAYHGAETIKVGITAARRGIDRLLEQGALGSVFLAEGPLMAARRAESVLRTGLGLPERVMSPAKRTARRAPAPADRRAERLSEVRRAALASAGWPESLSSAGEFPIVDHAPAYGLPDGGIHPSAEVAPLTPGAVVAGTIKHVIGSDVYLATPHGLVLLDGRLLEGWALGSAPAEAVIDAALHPVAVPEEDTGEQLFMDWGTAG</sequence>
<gene>
    <name evidence="1" type="ORF">GCM10023205_51500</name>
</gene>
<evidence type="ECO:0000313" key="1">
    <source>
        <dbReference type="EMBL" id="GAA4977593.1"/>
    </source>
</evidence>
<protein>
    <submittedName>
        <fullName evidence="1">DUF2797 domain-containing protein</fullName>
    </submittedName>
</protein>
<dbReference type="InterPro" id="IPR021246">
    <property type="entry name" value="DUF2797"/>
</dbReference>
<keyword evidence="2" id="KW-1185">Reference proteome</keyword>
<dbReference type="RefSeq" id="WP_345678055.1">
    <property type="nucleotide sequence ID" value="NZ_BAABHS010000019.1"/>
</dbReference>
<dbReference type="EMBL" id="BAABHS010000019">
    <property type="protein sequence ID" value="GAA4977593.1"/>
    <property type="molecule type" value="Genomic_DNA"/>
</dbReference>
<comment type="caution">
    <text evidence="1">The sequence shown here is derived from an EMBL/GenBank/DDBJ whole genome shotgun (WGS) entry which is preliminary data.</text>
</comment>